<dbReference type="Pfam" id="PF02518">
    <property type="entry name" value="HATPase_c"/>
    <property type="match status" value="1"/>
</dbReference>
<dbReference type="Gene3D" id="1.10.287.130">
    <property type="match status" value="1"/>
</dbReference>
<proteinExistence type="predicted"/>
<dbReference type="Proteomes" id="UP000447873">
    <property type="component" value="Unassembled WGS sequence"/>
</dbReference>
<evidence type="ECO:0000256" key="2">
    <source>
        <dbReference type="ARBA" id="ARBA00012438"/>
    </source>
</evidence>
<feature type="region of interest" description="Disordered" evidence="7">
    <location>
        <begin position="902"/>
        <end position="926"/>
    </location>
</feature>
<evidence type="ECO:0000256" key="1">
    <source>
        <dbReference type="ARBA" id="ARBA00000085"/>
    </source>
</evidence>
<dbReference type="InterPro" id="IPR043150">
    <property type="entry name" value="Phytochrome_PHY_sf"/>
</dbReference>
<dbReference type="InterPro" id="IPR013515">
    <property type="entry name" value="Phytochrome_cen-reg"/>
</dbReference>
<dbReference type="PROSITE" id="PS50110">
    <property type="entry name" value="RESPONSE_REGULATORY"/>
    <property type="match status" value="1"/>
</dbReference>
<evidence type="ECO:0000313" key="12">
    <source>
        <dbReference type="Proteomes" id="UP000447873"/>
    </source>
</evidence>
<dbReference type="SUPFAM" id="SSF47384">
    <property type="entry name" value="Homodimeric domain of signal transducing histidine kinase"/>
    <property type="match status" value="1"/>
</dbReference>
<evidence type="ECO:0000256" key="3">
    <source>
        <dbReference type="ARBA" id="ARBA00022553"/>
    </source>
</evidence>
<comment type="caution">
    <text evidence="11">The sequence shown here is derived from an EMBL/GenBank/DDBJ whole genome shotgun (WGS) entry which is preliminary data.</text>
</comment>
<dbReference type="InterPro" id="IPR005467">
    <property type="entry name" value="His_kinase_dom"/>
</dbReference>
<evidence type="ECO:0000259" key="10">
    <source>
        <dbReference type="PROSITE" id="PS50110"/>
    </source>
</evidence>
<dbReference type="InterPro" id="IPR003661">
    <property type="entry name" value="HisK_dim/P_dom"/>
</dbReference>
<dbReference type="InterPro" id="IPR003018">
    <property type="entry name" value="GAF"/>
</dbReference>
<dbReference type="InterPro" id="IPR004358">
    <property type="entry name" value="Sig_transdc_His_kin-like_C"/>
</dbReference>
<dbReference type="Gene3D" id="3.40.50.2300">
    <property type="match status" value="1"/>
</dbReference>
<dbReference type="SMART" id="SM00388">
    <property type="entry name" value="HisKA"/>
    <property type="match status" value="1"/>
</dbReference>
<protein>
    <recommendedName>
        <fullName evidence="2">histidine kinase</fullName>
        <ecNumber evidence="2">2.7.13.3</ecNumber>
    </recommendedName>
</protein>
<evidence type="ECO:0000259" key="8">
    <source>
        <dbReference type="PROSITE" id="PS50046"/>
    </source>
</evidence>
<evidence type="ECO:0000259" key="9">
    <source>
        <dbReference type="PROSITE" id="PS50109"/>
    </source>
</evidence>
<dbReference type="SUPFAM" id="SSF55781">
    <property type="entry name" value="GAF domain-like"/>
    <property type="match status" value="2"/>
</dbReference>
<dbReference type="InterPro" id="IPR011006">
    <property type="entry name" value="CheY-like_superfamily"/>
</dbReference>
<comment type="catalytic activity">
    <reaction evidence="1">
        <text>ATP + protein L-histidine = ADP + protein N-phospho-L-histidine.</text>
        <dbReference type="EC" id="2.7.13.3"/>
    </reaction>
</comment>
<dbReference type="SUPFAM" id="SSF55785">
    <property type="entry name" value="PYP-like sensor domain (PAS domain)"/>
    <property type="match status" value="1"/>
</dbReference>
<dbReference type="InterPro" id="IPR029016">
    <property type="entry name" value="GAF-like_dom_sf"/>
</dbReference>
<dbReference type="GO" id="GO:0005886">
    <property type="term" value="C:plasma membrane"/>
    <property type="evidence" value="ECO:0007669"/>
    <property type="project" value="TreeGrafter"/>
</dbReference>
<dbReference type="GO" id="GO:0006355">
    <property type="term" value="P:regulation of DNA-templated transcription"/>
    <property type="evidence" value="ECO:0007669"/>
    <property type="project" value="InterPro"/>
</dbReference>
<dbReference type="CDD" id="cd17546">
    <property type="entry name" value="REC_hyHK_CKI1_RcsC-like"/>
    <property type="match status" value="1"/>
</dbReference>
<evidence type="ECO:0000256" key="4">
    <source>
        <dbReference type="ARBA" id="ARBA00022679"/>
    </source>
</evidence>
<evidence type="ECO:0000256" key="5">
    <source>
        <dbReference type="ARBA" id="ARBA00022777"/>
    </source>
</evidence>
<dbReference type="Pfam" id="PF00512">
    <property type="entry name" value="HisKA"/>
    <property type="match status" value="1"/>
</dbReference>
<evidence type="ECO:0000256" key="6">
    <source>
        <dbReference type="PROSITE-ProRule" id="PRU00169"/>
    </source>
</evidence>
<dbReference type="Gene3D" id="3.30.450.270">
    <property type="match status" value="1"/>
</dbReference>
<dbReference type="SMART" id="SM00387">
    <property type="entry name" value="HATPase_c"/>
    <property type="match status" value="1"/>
</dbReference>
<dbReference type="Gene3D" id="3.30.450.40">
    <property type="match status" value="1"/>
</dbReference>
<dbReference type="InterPro" id="IPR016132">
    <property type="entry name" value="Phyto_chromo_attachment"/>
</dbReference>
<dbReference type="InterPro" id="IPR036097">
    <property type="entry name" value="HisK_dim/P_sf"/>
</dbReference>
<dbReference type="InterPro" id="IPR003594">
    <property type="entry name" value="HATPase_dom"/>
</dbReference>
<sequence length="1099" mass="121963">MTDFVERVFPIRVHIDAEQEHLRLGKLCYQNVHCSSSNNRSGRGGQRKETFSYKTLERACCHDEPPPTSEIKLQGFGALLGLRRTGCGHYQAAFATDNSIMVLGIAHQDIFAQESFCDSIIVPDRTEFLARLQSLLDHESNRNEPHSVTFQCSIQSSENGSALFWCTSHRPKGCDDIVICEFEPHRSESGRVKHVQSISGKPSKIFSHMPSAEEWAKSTTRTSKPIFPWYGSIDEASPNRSADLINAISEIQMQLTETKSIDSLFGVIVGTISELADFDRVMLYRFDECKCGAVVAEYLCPQASEDVFIGLHFPSSDLPVWTRELYKADRAQLLRSRSSDKTSIIYRNKGELGSADLTKSYLRDIGPDKVGLFADLNVSSAMTIALVVEGELWGMVMCHSYGSKVVEISPPSREVFRAIGDCISSQIERLMFAERLEARMILATGHSQKSPAAFITGSSSTLLRLFTSEYGLLVMDDEARAVGKLASYQEALVLMQYLRARGVTSVMASQKITHDFPDLVYAPGFSNIAGLIAIPLSRSGSDFLVFFRKEQLMEIHWAGNTQDRFELLGMEHVEPAASFQRWVEHVSNTSREWTEWQLEIAGVLGTLYGTFTDFWRKRQKKIQTSRIRQLLISNSSHEVRTPLNHIINYLELALDFGLDETARRHIQASLTSSKTLLYVINDLLDLTKVEDSNMLLHEEPFSLRDVMLELVSSYAAGAERKGLAISFNIDSTFLVEQVIGDSQRLRQAVSNILSNALAYSDHGIVDVEVYPVKGKISSDLENTLIIAIGDQGKGMTEQQLDDLFMQLENLLDEEDEEDGDDGTVRASTPTASIGLGLAVVARYVRNSNGQVKIETMVGRGTRVSLQLPLRTTTGAQPNPLPTPLSGFGLEETPTAKTLSKAIISDSSKSTEPSHTSGVSISPSTSLSSTMSADVSFPFPPTDRVALHVLVAEDNPLNAKVVKMQLKKLGHDVTVVGDGQACLDKFKSDTAYFDLILMDFQMPLVDGPTSAKAIRAYEDASSPELSNLASIHRRVPIFAMSASLVEEKRKEYIEGGFNGWILKPIRFPRLNAVLSGIWDKDTKMRCLYSPGKWENGGWLT</sequence>
<dbReference type="AlphaFoldDB" id="A0A8H3YXC1"/>
<dbReference type="SUPFAM" id="SSF52172">
    <property type="entry name" value="CheY-like"/>
    <property type="match status" value="1"/>
</dbReference>
<dbReference type="SMART" id="SM00065">
    <property type="entry name" value="GAF"/>
    <property type="match status" value="1"/>
</dbReference>
<accession>A0A8H3YXC1</accession>
<dbReference type="GO" id="GO:0009927">
    <property type="term" value="F:histidine phosphotransfer kinase activity"/>
    <property type="evidence" value="ECO:0007669"/>
    <property type="project" value="TreeGrafter"/>
</dbReference>
<dbReference type="PRINTS" id="PR00344">
    <property type="entry name" value="BCTRLSENSOR"/>
</dbReference>
<keyword evidence="5" id="KW-0418">Kinase</keyword>
<gene>
    <name evidence="11" type="ORF">EG328_003238</name>
</gene>
<dbReference type="InterPro" id="IPR035965">
    <property type="entry name" value="PAS-like_dom_sf"/>
</dbReference>
<organism evidence="11 12">
    <name type="scientific">Venturia inaequalis</name>
    <name type="common">Apple scab fungus</name>
    <dbReference type="NCBI Taxonomy" id="5025"/>
    <lineage>
        <taxon>Eukaryota</taxon>
        <taxon>Fungi</taxon>
        <taxon>Dikarya</taxon>
        <taxon>Ascomycota</taxon>
        <taxon>Pezizomycotina</taxon>
        <taxon>Dothideomycetes</taxon>
        <taxon>Pleosporomycetidae</taxon>
        <taxon>Venturiales</taxon>
        <taxon>Venturiaceae</taxon>
        <taxon>Venturia</taxon>
    </lineage>
</organism>
<dbReference type="PANTHER" id="PTHR43047">
    <property type="entry name" value="TWO-COMPONENT HISTIDINE PROTEIN KINASE"/>
    <property type="match status" value="1"/>
</dbReference>
<dbReference type="Gene3D" id="3.30.565.10">
    <property type="entry name" value="Histidine kinase-like ATPase, C-terminal domain"/>
    <property type="match status" value="1"/>
</dbReference>
<dbReference type="InterPro" id="IPR001789">
    <property type="entry name" value="Sig_transdc_resp-reg_receiver"/>
</dbReference>
<keyword evidence="4" id="KW-0808">Transferase</keyword>
<dbReference type="PANTHER" id="PTHR43047:SF76">
    <property type="entry name" value="PHYTOCHROME-LIKE HISTIDINE KINASE 2"/>
    <property type="match status" value="1"/>
</dbReference>
<dbReference type="Pfam" id="PF01590">
    <property type="entry name" value="GAF"/>
    <property type="match status" value="1"/>
</dbReference>
<dbReference type="EMBL" id="WNWS01000197">
    <property type="protein sequence ID" value="KAE9975338.1"/>
    <property type="molecule type" value="Genomic_DNA"/>
</dbReference>
<feature type="modified residue" description="4-aspartylphosphate" evidence="6">
    <location>
        <position position="998"/>
    </location>
</feature>
<dbReference type="EC" id="2.7.13.3" evidence="2"/>
<feature type="domain" description="Response regulatory" evidence="10">
    <location>
        <begin position="947"/>
        <end position="1077"/>
    </location>
</feature>
<dbReference type="InterPro" id="IPR036890">
    <property type="entry name" value="HATPase_C_sf"/>
</dbReference>
<feature type="compositionally biased region" description="Low complexity" evidence="7">
    <location>
        <begin position="913"/>
        <end position="926"/>
    </location>
</feature>
<feature type="domain" description="Phytochrome chromophore attachment site" evidence="8">
    <location>
        <begin position="260"/>
        <end position="399"/>
    </location>
</feature>
<evidence type="ECO:0000313" key="11">
    <source>
        <dbReference type="EMBL" id="KAE9975338.1"/>
    </source>
</evidence>
<dbReference type="PROSITE" id="PS50046">
    <property type="entry name" value="PHYTOCHROME_2"/>
    <property type="match status" value="1"/>
</dbReference>
<dbReference type="Gene3D" id="3.30.450.20">
    <property type="entry name" value="PAS domain"/>
    <property type="match status" value="1"/>
</dbReference>
<dbReference type="SUPFAM" id="SSF55874">
    <property type="entry name" value="ATPase domain of HSP90 chaperone/DNA topoisomerase II/histidine kinase"/>
    <property type="match status" value="1"/>
</dbReference>
<dbReference type="GO" id="GO:0000155">
    <property type="term" value="F:phosphorelay sensor kinase activity"/>
    <property type="evidence" value="ECO:0007669"/>
    <property type="project" value="InterPro"/>
</dbReference>
<feature type="domain" description="Histidine kinase" evidence="9">
    <location>
        <begin position="634"/>
        <end position="871"/>
    </location>
</feature>
<dbReference type="PROSITE" id="PS50109">
    <property type="entry name" value="HIS_KIN"/>
    <property type="match status" value="1"/>
</dbReference>
<reference evidence="11 12" key="1">
    <citation type="submission" date="2018-12" db="EMBL/GenBank/DDBJ databases">
        <title>Venturia inaequalis Genome Resource.</title>
        <authorList>
            <person name="Lichtner F.J."/>
        </authorList>
    </citation>
    <scope>NUCLEOTIDE SEQUENCE [LARGE SCALE GENOMIC DNA]</scope>
    <source>
        <strain evidence="11 12">120213</strain>
    </source>
</reference>
<keyword evidence="3 6" id="KW-0597">Phosphoprotein</keyword>
<name>A0A8H3YXC1_VENIN</name>
<dbReference type="Pfam" id="PF00360">
    <property type="entry name" value="PHY"/>
    <property type="match status" value="1"/>
</dbReference>
<dbReference type="CDD" id="cd00082">
    <property type="entry name" value="HisKA"/>
    <property type="match status" value="1"/>
</dbReference>
<evidence type="ECO:0000256" key="7">
    <source>
        <dbReference type="SAM" id="MobiDB-lite"/>
    </source>
</evidence>
<dbReference type="GO" id="GO:0009584">
    <property type="term" value="P:detection of visible light"/>
    <property type="evidence" value="ECO:0007669"/>
    <property type="project" value="InterPro"/>
</dbReference>
<dbReference type="Pfam" id="PF00072">
    <property type="entry name" value="Response_reg"/>
    <property type="match status" value="1"/>
</dbReference>
<dbReference type="SMART" id="SM00448">
    <property type="entry name" value="REC"/>
    <property type="match status" value="1"/>
</dbReference>